<dbReference type="AlphaFoldDB" id="A0A3N4MNF4"/>
<evidence type="ECO:0000259" key="9">
    <source>
        <dbReference type="PROSITE" id="PS51755"/>
    </source>
</evidence>
<dbReference type="Gene3D" id="6.10.250.690">
    <property type="match status" value="1"/>
</dbReference>
<reference evidence="11" key="1">
    <citation type="submission" date="2018-11" db="EMBL/GenBank/DDBJ databases">
        <title>Chitinophaga lutea sp.nov., isolate from arsenic contaminated soil.</title>
        <authorList>
            <person name="Zong Y."/>
        </authorList>
    </citation>
    <scope>NUCLEOTIDE SEQUENCE [LARGE SCALE GENOMIC DNA]</scope>
    <source>
        <strain evidence="11">YLT18</strain>
    </source>
</reference>
<dbReference type="Pfam" id="PF00486">
    <property type="entry name" value="Trans_reg_C"/>
    <property type="match status" value="1"/>
</dbReference>
<dbReference type="InterPro" id="IPR001789">
    <property type="entry name" value="Sig_transdc_resp-reg_receiver"/>
</dbReference>
<feature type="domain" description="OmpR/PhoB-type" evidence="9">
    <location>
        <begin position="124"/>
        <end position="224"/>
    </location>
</feature>
<dbReference type="PROSITE" id="PS50110">
    <property type="entry name" value="RESPONSE_REGULATORY"/>
    <property type="match status" value="1"/>
</dbReference>
<protein>
    <submittedName>
        <fullName evidence="10">DNA-binding response regulator</fullName>
    </submittedName>
</protein>
<name>A0A3N4MNF4_9BACT</name>
<dbReference type="SUPFAM" id="SSF52172">
    <property type="entry name" value="CheY-like"/>
    <property type="match status" value="1"/>
</dbReference>
<dbReference type="OrthoDB" id="9790442at2"/>
<dbReference type="PANTHER" id="PTHR48111">
    <property type="entry name" value="REGULATOR OF RPOS"/>
    <property type="match status" value="1"/>
</dbReference>
<dbReference type="Proteomes" id="UP000279089">
    <property type="component" value="Unassembled WGS sequence"/>
</dbReference>
<dbReference type="GO" id="GO:0006355">
    <property type="term" value="P:regulation of DNA-templated transcription"/>
    <property type="evidence" value="ECO:0007669"/>
    <property type="project" value="InterPro"/>
</dbReference>
<gene>
    <name evidence="10" type="ORF">EG028_10820</name>
</gene>
<keyword evidence="3" id="KW-0805">Transcription regulation</keyword>
<keyword evidence="2" id="KW-0902">Two-component regulatory system</keyword>
<dbReference type="GO" id="GO:0032993">
    <property type="term" value="C:protein-DNA complex"/>
    <property type="evidence" value="ECO:0007669"/>
    <property type="project" value="TreeGrafter"/>
</dbReference>
<keyword evidence="5" id="KW-0804">Transcription</keyword>
<evidence type="ECO:0000256" key="1">
    <source>
        <dbReference type="ARBA" id="ARBA00022553"/>
    </source>
</evidence>
<proteinExistence type="predicted"/>
<dbReference type="InterPro" id="IPR039420">
    <property type="entry name" value="WalR-like"/>
</dbReference>
<dbReference type="Gene3D" id="3.40.50.2300">
    <property type="match status" value="1"/>
</dbReference>
<dbReference type="SMART" id="SM00862">
    <property type="entry name" value="Trans_reg_C"/>
    <property type="match status" value="1"/>
</dbReference>
<feature type="DNA-binding region" description="OmpR/PhoB-type" evidence="7">
    <location>
        <begin position="124"/>
        <end position="224"/>
    </location>
</feature>
<feature type="modified residue" description="4-aspartylphosphate" evidence="6">
    <location>
        <position position="51"/>
    </location>
</feature>
<dbReference type="Pfam" id="PF00072">
    <property type="entry name" value="Response_reg"/>
    <property type="match status" value="1"/>
</dbReference>
<keyword evidence="1 6" id="KW-0597">Phosphoprotein</keyword>
<dbReference type="GO" id="GO:0000976">
    <property type="term" value="F:transcription cis-regulatory region binding"/>
    <property type="evidence" value="ECO:0007669"/>
    <property type="project" value="TreeGrafter"/>
</dbReference>
<organism evidence="10 11">
    <name type="scientific">Chitinophaga barathri</name>
    <dbReference type="NCBI Taxonomy" id="1647451"/>
    <lineage>
        <taxon>Bacteria</taxon>
        <taxon>Pseudomonadati</taxon>
        <taxon>Bacteroidota</taxon>
        <taxon>Chitinophagia</taxon>
        <taxon>Chitinophagales</taxon>
        <taxon>Chitinophagaceae</taxon>
        <taxon>Chitinophaga</taxon>
    </lineage>
</organism>
<dbReference type="SMART" id="SM00448">
    <property type="entry name" value="REC"/>
    <property type="match status" value="1"/>
</dbReference>
<dbReference type="InterPro" id="IPR011006">
    <property type="entry name" value="CheY-like_superfamily"/>
</dbReference>
<evidence type="ECO:0000256" key="2">
    <source>
        <dbReference type="ARBA" id="ARBA00023012"/>
    </source>
</evidence>
<evidence type="ECO:0000259" key="8">
    <source>
        <dbReference type="PROSITE" id="PS50110"/>
    </source>
</evidence>
<keyword evidence="11" id="KW-1185">Reference proteome</keyword>
<dbReference type="InterPro" id="IPR036388">
    <property type="entry name" value="WH-like_DNA-bd_sf"/>
</dbReference>
<sequence>MKILIVEDELPLVESISTYLVKEHYSCEHAINYQQALNKVLVHEYDCILLDPDIQGGEGMQLLEALKDGNRQDGLIIIASGTEPEEKINALRAGADDYLSKPFQLPELEARIFSVIRRRQFRNHNVIRQNEIEIDLMTKTVAVHSFPLDFTKKEFELLSYLVGNSNRVVSKSALAEYLSGDIAGLLESHGFVYTHIKNVKKKLHEAGAGNYLKTVHGMGYKWETSG</sequence>
<dbReference type="GO" id="GO:0005829">
    <property type="term" value="C:cytosol"/>
    <property type="evidence" value="ECO:0007669"/>
    <property type="project" value="TreeGrafter"/>
</dbReference>
<dbReference type="Gene3D" id="1.10.10.10">
    <property type="entry name" value="Winged helix-like DNA-binding domain superfamily/Winged helix DNA-binding domain"/>
    <property type="match status" value="1"/>
</dbReference>
<evidence type="ECO:0000313" key="11">
    <source>
        <dbReference type="Proteomes" id="UP000279089"/>
    </source>
</evidence>
<evidence type="ECO:0000256" key="6">
    <source>
        <dbReference type="PROSITE-ProRule" id="PRU00169"/>
    </source>
</evidence>
<dbReference type="CDD" id="cd00383">
    <property type="entry name" value="trans_reg_C"/>
    <property type="match status" value="1"/>
</dbReference>
<feature type="domain" description="Response regulatory" evidence="8">
    <location>
        <begin position="2"/>
        <end position="116"/>
    </location>
</feature>
<accession>A0A3N4MNF4</accession>
<comment type="caution">
    <text evidence="10">The sequence shown here is derived from an EMBL/GenBank/DDBJ whole genome shotgun (WGS) entry which is preliminary data.</text>
</comment>
<evidence type="ECO:0000256" key="5">
    <source>
        <dbReference type="ARBA" id="ARBA00023163"/>
    </source>
</evidence>
<dbReference type="RefSeq" id="WP_120516527.1">
    <property type="nucleotide sequence ID" value="NZ_QXZY01000006.1"/>
</dbReference>
<evidence type="ECO:0000313" key="10">
    <source>
        <dbReference type="EMBL" id="RPD41169.1"/>
    </source>
</evidence>
<evidence type="ECO:0000256" key="7">
    <source>
        <dbReference type="PROSITE-ProRule" id="PRU01091"/>
    </source>
</evidence>
<dbReference type="EMBL" id="RMBX01000005">
    <property type="protein sequence ID" value="RPD41169.1"/>
    <property type="molecule type" value="Genomic_DNA"/>
</dbReference>
<dbReference type="InterPro" id="IPR001867">
    <property type="entry name" value="OmpR/PhoB-type_DNA-bd"/>
</dbReference>
<evidence type="ECO:0000256" key="4">
    <source>
        <dbReference type="ARBA" id="ARBA00023125"/>
    </source>
</evidence>
<dbReference type="GO" id="GO:0000156">
    <property type="term" value="F:phosphorelay response regulator activity"/>
    <property type="evidence" value="ECO:0007669"/>
    <property type="project" value="TreeGrafter"/>
</dbReference>
<evidence type="ECO:0000256" key="3">
    <source>
        <dbReference type="ARBA" id="ARBA00023015"/>
    </source>
</evidence>
<keyword evidence="4 7" id="KW-0238">DNA-binding</keyword>
<dbReference type="PROSITE" id="PS51755">
    <property type="entry name" value="OMPR_PHOB"/>
    <property type="match status" value="1"/>
</dbReference>
<dbReference type="PANTHER" id="PTHR48111:SF22">
    <property type="entry name" value="REGULATOR OF RPOS"/>
    <property type="match status" value="1"/>
</dbReference>